<comment type="similarity">
    <text evidence="1">Belongs to the UPF0065 (bug) family.</text>
</comment>
<dbReference type="Pfam" id="PF03401">
    <property type="entry name" value="TctC"/>
    <property type="match status" value="1"/>
</dbReference>
<organism evidence="3">
    <name type="scientific">Gulosibacter sediminis</name>
    <dbReference type="NCBI Taxonomy" id="1729695"/>
    <lineage>
        <taxon>Bacteria</taxon>
        <taxon>Bacillati</taxon>
        <taxon>Actinomycetota</taxon>
        <taxon>Actinomycetes</taxon>
        <taxon>Micrococcales</taxon>
        <taxon>Microbacteriaceae</taxon>
        <taxon>Gulosibacter</taxon>
    </lineage>
</organism>
<feature type="chain" id="PRO_5045149912" evidence="2">
    <location>
        <begin position="20"/>
        <end position="322"/>
    </location>
</feature>
<evidence type="ECO:0000313" key="3">
    <source>
        <dbReference type="EMBL" id="UQN14918.1"/>
    </source>
</evidence>
<feature type="signal peptide" evidence="2">
    <location>
        <begin position="1"/>
        <end position="19"/>
    </location>
</feature>
<dbReference type="PANTHER" id="PTHR42928">
    <property type="entry name" value="TRICARBOXYLATE-BINDING PROTEIN"/>
    <property type="match status" value="1"/>
</dbReference>
<dbReference type="Gene3D" id="3.40.190.10">
    <property type="entry name" value="Periplasmic binding protein-like II"/>
    <property type="match status" value="1"/>
</dbReference>
<proteinExistence type="inferred from homology"/>
<name>A0ABY4N0B2_9MICO</name>
<reference evidence="3" key="1">
    <citation type="submission" date="2022-05" db="EMBL/GenBank/DDBJ databases">
        <title>Complete genome sequence of toluene-degrading Gulosibacter sediminis strain ACHW.36C.</title>
        <authorList>
            <person name="Wai A.C."/>
            <person name="Lai G.K."/>
            <person name="Griffin S.D."/>
            <person name="Leung F.C."/>
        </authorList>
    </citation>
    <scope>NUCLEOTIDE SEQUENCE [LARGE SCALE GENOMIC DNA]</scope>
    <source>
        <strain evidence="3">ACHW.36C</strain>
    </source>
</reference>
<dbReference type="InterPro" id="IPR042100">
    <property type="entry name" value="Bug_dom1"/>
</dbReference>
<dbReference type="PIRSF" id="PIRSF017082">
    <property type="entry name" value="YflP"/>
    <property type="match status" value="1"/>
</dbReference>
<dbReference type="PANTHER" id="PTHR42928:SF3">
    <property type="entry name" value="UPF0065 PROTEIN YFLP"/>
    <property type="match status" value="1"/>
</dbReference>
<dbReference type="Gene3D" id="3.40.190.150">
    <property type="entry name" value="Bordetella uptake gene, domain 1"/>
    <property type="match status" value="1"/>
</dbReference>
<dbReference type="InterPro" id="IPR005064">
    <property type="entry name" value="BUG"/>
</dbReference>
<evidence type="ECO:0000256" key="1">
    <source>
        <dbReference type="ARBA" id="ARBA00006987"/>
    </source>
</evidence>
<accession>A0ABY4N0B2</accession>
<keyword evidence="2" id="KW-0732">Signal</keyword>
<protein>
    <submittedName>
        <fullName evidence="3">Tripartite tricarboxylate transporter substrate-binding protein</fullName>
    </submittedName>
</protein>
<dbReference type="EMBL" id="CP097160">
    <property type="protein sequence ID" value="UQN14918.1"/>
    <property type="molecule type" value="Genomic_DNA"/>
</dbReference>
<dbReference type="CDD" id="cd07012">
    <property type="entry name" value="PBP2_Bug_TTT"/>
    <property type="match status" value="1"/>
</dbReference>
<evidence type="ECO:0000256" key="2">
    <source>
        <dbReference type="SAM" id="SignalP"/>
    </source>
</evidence>
<gene>
    <name evidence="3" type="ORF">M3M28_00170</name>
</gene>
<sequence>MRNLIFGVVVALVAGFAFANAISTASNSTVRSKITIMAPAAPGGGWDGFARTAQQTLRGDSIVANAQVVNVPGASGTIGLSQCVQMEGHADYLMVTGGVMIGGIAVSKPNETLADVTPIARIADDYAAIVVPADSEIQDLDDFIEAWKAEPTGFSFAGGSLGSIEHLVTAMLAGEVGINPSDVNYIAYSGGGDALSAMLSHTTTAGASGYNEVAAQVEAGELRLIAISAPEPVEGVDAPTLVEAGYNVEMTNWRGFVAPPGITDAEQQELVDIVTEMRDSPEWQEALVRNSWTDTFLTGPEFEEFIDQQQQEVNAIVEELGL</sequence>
<dbReference type="SUPFAM" id="SSF53850">
    <property type="entry name" value="Periplasmic binding protein-like II"/>
    <property type="match status" value="1"/>
</dbReference>